<keyword evidence="1" id="KW-0378">Hydrolase</keyword>
<evidence type="ECO:0000256" key="1">
    <source>
        <dbReference type="ARBA" id="ARBA00022801"/>
    </source>
</evidence>
<dbReference type="GO" id="GO:0016810">
    <property type="term" value="F:hydrolase activity, acting on carbon-nitrogen (but not peptide) bonds"/>
    <property type="evidence" value="ECO:0007669"/>
    <property type="project" value="InterPro"/>
</dbReference>
<reference evidence="3" key="1">
    <citation type="submission" date="2018-06" db="EMBL/GenBank/DDBJ databases">
        <authorList>
            <person name="Zhirakovskaya E."/>
        </authorList>
    </citation>
    <scope>NUCLEOTIDE SEQUENCE</scope>
</reference>
<dbReference type="AlphaFoldDB" id="A0A3B0Y6B9"/>
<dbReference type="InterPro" id="IPR032466">
    <property type="entry name" value="Metal_Hydrolase"/>
</dbReference>
<feature type="domain" description="Amidohydrolase-related" evidence="2">
    <location>
        <begin position="58"/>
        <end position="428"/>
    </location>
</feature>
<dbReference type="SUPFAM" id="SSF51556">
    <property type="entry name" value="Metallo-dependent hydrolases"/>
    <property type="match status" value="1"/>
</dbReference>
<dbReference type="InterPro" id="IPR006680">
    <property type="entry name" value="Amidohydro-rel"/>
</dbReference>
<accession>A0A3B0Y6B9</accession>
<dbReference type="PANTHER" id="PTHR43794:SF11">
    <property type="entry name" value="AMIDOHYDROLASE-RELATED DOMAIN-CONTAINING PROTEIN"/>
    <property type="match status" value="1"/>
</dbReference>
<evidence type="ECO:0000259" key="2">
    <source>
        <dbReference type="Pfam" id="PF01979"/>
    </source>
</evidence>
<dbReference type="EMBL" id="UOFK01000092">
    <property type="protein sequence ID" value="VAW76325.1"/>
    <property type="molecule type" value="Genomic_DNA"/>
</dbReference>
<protein>
    <recommendedName>
        <fullName evidence="2">Amidohydrolase-related domain-containing protein</fullName>
    </recommendedName>
</protein>
<dbReference type="InterPro" id="IPR011059">
    <property type="entry name" value="Metal-dep_hydrolase_composite"/>
</dbReference>
<organism evidence="3">
    <name type="scientific">hydrothermal vent metagenome</name>
    <dbReference type="NCBI Taxonomy" id="652676"/>
    <lineage>
        <taxon>unclassified sequences</taxon>
        <taxon>metagenomes</taxon>
        <taxon>ecological metagenomes</taxon>
    </lineage>
</organism>
<evidence type="ECO:0000313" key="3">
    <source>
        <dbReference type="EMBL" id="VAW76325.1"/>
    </source>
</evidence>
<dbReference type="Gene3D" id="3.20.20.140">
    <property type="entry name" value="Metal-dependent hydrolases"/>
    <property type="match status" value="1"/>
</dbReference>
<gene>
    <name evidence="3" type="ORF">MNBD_GAMMA13-1686</name>
</gene>
<sequence>MTKTLIRNGYIVTVNRQRDIFPAGYVIIEGTNIVEVGPADKCPDADGFDTVVEARNSVVMPGLINAHQHDWYGLFKGIADGLLLEDWVDEILLPLANTIDVEAHRLGSLSSGIEMLATGTTCSLNHSVTTTTPEVVSATIQAQLDIGIRQVYAKDMRCRTPGHPNHPYDLAESIAEFEQEYDRWNQAENGMVNFAMALETNAHWVAAGMSTDALVRGGYDLAGKLGIQITGHISGGTFSLEKGFLKYLRETGRTDVRYLMQLGVLDSSWILAHGIHITELDIEHMAKMGASLVYTPSSESVRGGGIGPASNALKAGVNVALGTDGPMVDYTVDMLEQVKDCVMMQHVRHLNPTRVPPETAIEMATINAAKALNLDDKIGSLEVGKCADIAIFDLERLHVGVVHRPISSLVFSGRGSDVSTVLVNGEIVFQNGRVTRDVDTVEIFTAAEKVARTALQQTGLVKKLSPHWRVPVPASA</sequence>
<dbReference type="SUPFAM" id="SSF51338">
    <property type="entry name" value="Composite domain of metallo-dependent hydrolases"/>
    <property type="match status" value="1"/>
</dbReference>
<proteinExistence type="predicted"/>
<dbReference type="PANTHER" id="PTHR43794">
    <property type="entry name" value="AMINOHYDROLASE SSNA-RELATED"/>
    <property type="match status" value="1"/>
</dbReference>
<dbReference type="InterPro" id="IPR050287">
    <property type="entry name" value="MTA/SAH_deaminase"/>
</dbReference>
<name>A0A3B0Y6B9_9ZZZZ</name>
<dbReference type="Pfam" id="PF01979">
    <property type="entry name" value="Amidohydro_1"/>
    <property type="match status" value="1"/>
</dbReference>
<dbReference type="Gene3D" id="2.30.40.10">
    <property type="entry name" value="Urease, subunit C, domain 1"/>
    <property type="match status" value="1"/>
</dbReference>